<dbReference type="InterPro" id="IPR011009">
    <property type="entry name" value="Kinase-like_dom_sf"/>
</dbReference>
<evidence type="ECO:0000313" key="3">
    <source>
        <dbReference type="EMBL" id="SDN85514.1"/>
    </source>
</evidence>
<organism evidence="3 4">
    <name type="scientific">Tenuibacillus multivorans</name>
    <dbReference type="NCBI Taxonomy" id="237069"/>
    <lineage>
        <taxon>Bacteria</taxon>
        <taxon>Bacillati</taxon>
        <taxon>Bacillota</taxon>
        <taxon>Bacilli</taxon>
        <taxon>Bacillales</taxon>
        <taxon>Bacillaceae</taxon>
        <taxon>Tenuibacillus</taxon>
    </lineage>
</organism>
<evidence type="ECO:0000313" key="4">
    <source>
        <dbReference type="Proteomes" id="UP000199334"/>
    </source>
</evidence>
<feature type="binding site" evidence="1">
    <location>
        <position position="50"/>
    </location>
    <ligand>
        <name>ATP</name>
        <dbReference type="ChEBI" id="CHEBI:30616"/>
    </ligand>
</feature>
<dbReference type="Proteomes" id="UP000199334">
    <property type="component" value="Unassembled WGS sequence"/>
</dbReference>
<evidence type="ECO:0000259" key="2">
    <source>
        <dbReference type="PROSITE" id="PS50011"/>
    </source>
</evidence>
<dbReference type="AlphaFoldDB" id="A0A1H0ESZ1"/>
<feature type="domain" description="Protein kinase" evidence="2">
    <location>
        <begin position="13"/>
        <end position="239"/>
    </location>
</feature>
<keyword evidence="4" id="KW-1185">Reference proteome</keyword>
<dbReference type="GO" id="GO:0005524">
    <property type="term" value="F:ATP binding"/>
    <property type="evidence" value="ECO:0007669"/>
    <property type="project" value="UniProtKB-UniRule"/>
</dbReference>
<dbReference type="PANTHER" id="PTHR44167">
    <property type="entry name" value="OVARIAN-SPECIFIC SERINE/THREONINE-PROTEIN KINASE LOK-RELATED"/>
    <property type="match status" value="1"/>
</dbReference>
<dbReference type="CDD" id="cd00180">
    <property type="entry name" value="PKc"/>
    <property type="match status" value="1"/>
</dbReference>
<dbReference type="InterPro" id="IPR017441">
    <property type="entry name" value="Protein_kinase_ATP_BS"/>
</dbReference>
<keyword evidence="3" id="KW-0723">Serine/threonine-protein kinase</keyword>
<dbReference type="PROSITE" id="PS50011">
    <property type="entry name" value="PROTEIN_KINASE_DOM"/>
    <property type="match status" value="1"/>
</dbReference>
<name>A0A1H0ESZ1_9BACI</name>
<keyword evidence="1" id="KW-0547">Nucleotide-binding</keyword>
<sequence length="239" mass="28426">MLTKLPGKSIKNYRMIKRIGEGRFSVTYLAINDQNKKVVIKRFKRKVIKKNDFQIEDEAVILSQMNHPSIPELLGIINQDKFYGFVLELMPGETVDSLLFRHKYSFSETEIRIIGYQLIQILKYLHERGIVHGDIRIPNVLIDDNNRVSLVDFGLADWAGHNHITYDQDFSYFGDFLMYLHYSSFNGKQRKKGPWYEELDLSYDQVYFYKRLLRLEEPYTRIEEVEKDFLKVYSDDNSR</sequence>
<dbReference type="RefSeq" id="WP_093857619.1">
    <property type="nucleotide sequence ID" value="NZ_BJVZ01000007.1"/>
</dbReference>
<dbReference type="PROSITE" id="PS00107">
    <property type="entry name" value="PROTEIN_KINASE_ATP"/>
    <property type="match status" value="1"/>
</dbReference>
<keyword evidence="3" id="KW-0418">Kinase</keyword>
<dbReference type="EMBL" id="FNIG01000010">
    <property type="protein sequence ID" value="SDN85514.1"/>
    <property type="molecule type" value="Genomic_DNA"/>
</dbReference>
<evidence type="ECO:0000256" key="1">
    <source>
        <dbReference type="PROSITE-ProRule" id="PRU10141"/>
    </source>
</evidence>
<gene>
    <name evidence="3" type="ORF">SAMN05216498_0053</name>
</gene>
<dbReference type="PANTHER" id="PTHR44167:SF24">
    <property type="entry name" value="SERINE_THREONINE-PROTEIN KINASE CHK2"/>
    <property type="match status" value="1"/>
</dbReference>
<keyword evidence="1" id="KW-0067">ATP-binding</keyword>
<dbReference type="InterPro" id="IPR000719">
    <property type="entry name" value="Prot_kinase_dom"/>
</dbReference>
<dbReference type="Gene3D" id="1.10.510.10">
    <property type="entry name" value="Transferase(Phosphotransferase) domain 1"/>
    <property type="match status" value="1"/>
</dbReference>
<dbReference type="GO" id="GO:0004674">
    <property type="term" value="F:protein serine/threonine kinase activity"/>
    <property type="evidence" value="ECO:0007669"/>
    <property type="project" value="UniProtKB-KW"/>
</dbReference>
<dbReference type="STRING" id="237069.SAMN05216498_0053"/>
<dbReference type="OrthoDB" id="9788659at2"/>
<protein>
    <submittedName>
        <fullName evidence="3">Serine/threonine protein kinase</fullName>
    </submittedName>
</protein>
<dbReference type="SUPFAM" id="SSF56112">
    <property type="entry name" value="Protein kinase-like (PK-like)"/>
    <property type="match status" value="1"/>
</dbReference>
<proteinExistence type="predicted"/>
<dbReference type="Pfam" id="PF00069">
    <property type="entry name" value="Pkinase"/>
    <property type="match status" value="1"/>
</dbReference>
<keyword evidence="3" id="KW-0808">Transferase</keyword>
<reference evidence="3 4" key="1">
    <citation type="submission" date="2016-10" db="EMBL/GenBank/DDBJ databases">
        <authorList>
            <person name="de Groot N.N."/>
        </authorList>
    </citation>
    <scope>NUCLEOTIDE SEQUENCE [LARGE SCALE GENOMIC DNA]</scope>
    <source>
        <strain evidence="3 4">CGMCC 1.3442</strain>
    </source>
</reference>
<accession>A0A1H0ESZ1</accession>